<dbReference type="GO" id="GO:0009245">
    <property type="term" value="P:lipid A biosynthetic process"/>
    <property type="evidence" value="ECO:0007669"/>
    <property type="project" value="TreeGrafter"/>
</dbReference>
<organism evidence="2 3">
    <name type="scientific">Luteococcus japonicus LSP_Lj1</name>
    <dbReference type="NCBI Taxonomy" id="1255658"/>
    <lineage>
        <taxon>Bacteria</taxon>
        <taxon>Bacillati</taxon>
        <taxon>Actinomycetota</taxon>
        <taxon>Actinomycetes</taxon>
        <taxon>Propionibacteriales</taxon>
        <taxon>Propionibacteriaceae</taxon>
        <taxon>Luteococcus</taxon>
    </lineage>
</organism>
<dbReference type="InterPro" id="IPR004843">
    <property type="entry name" value="Calcineurin-like_PHP"/>
</dbReference>
<accession>A0A1R4K2V9</accession>
<dbReference type="STRING" id="1255658.FM114_11020"/>
<evidence type="ECO:0000259" key="1">
    <source>
        <dbReference type="Pfam" id="PF00149"/>
    </source>
</evidence>
<evidence type="ECO:0000313" key="3">
    <source>
        <dbReference type="Proteomes" id="UP000188342"/>
    </source>
</evidence>
<name>A0A1R4K2V9_9ACTN</name>
<dbReference type="Proteomes" id="UP000188342">
    <property type="component" value="Unassembled WGS sequence"/>
</dbReference>
<dbReference type="InterPro" id="IPR029052">
    <property type="entry name" value="Metallo-depent_PP-like"/>
</dbReference>
<dbReference type="RefSeq" id="WP_094765212.1">
    <property type="nucleotide sequence ID" value="NZ_FUKQ01000043.1"/>
</dbReference>
<dbReference type="PANTHER" id="PTHR31302:SF20">
    <property type="entry name" value="CONSERVED PROTEIN"/>
    <property type="match status" value="1"/>
</dbReference>
<protein>
    <submittedName>
        <fullName evidence="2">Putative secreted protein</fullName>
    </submittedName>
</protein>
<gene>
    <name evidence="2" type="ORF">FM114_11020</name>
</gene>
<dbReference type="AlphaFoldDB" id="A0A1R4K2V9"/>
<evidence type="ECO:0000313" key="2">
    <source>
        <dbReference type="EMBL" id="SJN38522.1"/>
    </source>
</evidence>
<reference evidence="2 3" key="1">
    <citation type="submission" date="2017-02" db="EMBL/GenBank/DDBJ databases">
        <authorList>
            <person name="Peterson S.W."/>
        </authorList>
    </citation>
    <scope>NUCLEOTIDE SEQUENCE [LARGE SCALE GENOMIC DNA]</scope>
    <source>
        <strain evidence="2 3">LSP_Lj1</strain>
    </source>
</reference>
<dbReference type="EMBL" id="FUKQ01000043">
    <property type="protein sequence ID" value="SJN38522.1"/>
    <property type="molecule type" value="Genomic_DNA"/>
</dbReference>
<dbReference type="Pfam" id="PF00149">
    <property type="entry name" value="Metallophos"/>
    <property type="match status" value="1"/>
</dbReference>
<dbReference type="InterPro" id="IPR051158">
    <property type="entry name" value="Metallophosphoesterase_sf"/>
</dbReference>
<dbReference type="OrthoDB" id="9780884at2"/>
<proteinExistence type="predicted"/>
<dbReference type="SUPFAM" id="SSF56300">
    <property type="entry name" value="Metallo-dependent phosphatases"/>
    <property type="match status" value="1"/>
</dbReference>
<sequence>MSARRTLTGLAGGAAAVGTATLGYGLWEARQFTLQQVAVPVLPAGQEPIRVLHISDIHLLPRQKAKLEWVSRLAELEPDLVVNTGDNFCSPDALEPLLDAWGSLLDRPGVFVFGSNDYRMPKFKNPAGYLAGPSNVKKHTTDELPFEDLRAAMTSRGWTDLNHARAELTVAGRRIAFRGTDDAHLNKDDYSLVAGPAVEDVDLNVAVTHAPYLRLLDAMAADGMDMIFAGHTHGGQVCLPFKGALVTNCDLDTGRVKGVSSHTVADQHGVEHTSWMHVSAGLGSSPFAPYRIACRPEATLLTLVSR</sequence>
<dbReference type="GO" id="GO:0016020">
    <property type="term" value="C:membrane"/>
    <property type="evidence" value="ECO:0007669"/>
    <property type="project" value="GOC"/>
</dbReference>
<keyword evidence="3" id="KW-1185">Reference proteome</keyword>
<dbReference type="PANTHER" id="PTHR31302">
    <property type="entry name" value="TRANSMEMBRANE PROTEIN WITH METALLOPHOSPHOESTERASE DOMAIN-RELATED"/>
    <property type="match status" value="1"/>
</dbReference>
<feature type="domain" description="Calcineurin-like phosphoesterase" evidence="1">
    <location>
        <begin position="49"/>
        <end position="234"/>
    </location>
</feature>
<dbReference type="GO" id="GO:0008758">
    <property type="term" value="F:UDP-2,3-diacylglucosamine hydrolase activity"/>
    <property type="evidence" value="ECO:0007669"/>
    <property type="project" value="TreeGrafter"/>
</dbReference>
<dbReference type="Gene3D" id="3.60.21.10">
    <property type="match status" value="1"/>
</dbReference>